<evidence type="ECO:0000256" key="2">
    <source>
        <dbReference type="ARBA" id="ARBA00023163"/>
    </source>
</evidence>
<comment type="caution">
    <text evidence="3">Lacks conserved residue(s) required for the propagation of feature annotation.</text>
</comment>
<evidence type="ECO:0000256" key="4">
    <source>
        <dbReference type="SAM" id="Coils"/>
    </source>
</evidence>
<dbReference type="Proteomes" id="UP000215914">
    <property type="component" value="Chromosome 8"/>
</dbReference>
<dbReference type="AlphaFoldDB" id="A0A251U862"/>
<dbReference type="EMBL" id="CM007897">
    <property type="protein sequence ID" value="OTG19528.1"/>
    <property type="molecule type" value="Genomic_DNA"/>
</dbReference>
<keyword evidence="7" id="KW-1185">Reference proteome</keyword>
<evidence type="ECO:0000313" key="6">
    <source>
        <dbReference type="EMBL" id="OTG19528.1"/>
    </source>
</evidence>
<proteinExistence type="inferred from homology"/>
<organism evidence="6 7">
    <name type="scientific">Helianthus annuus</name>
    <name type="common">Common sunflower</name>
    <dbReference type="NCBI Taxonomy" id="4232"/>
    <lineage>
        <taxon>Eukaryota</taxon>
        <taxon>Viridiplantae</taxon>
        <taxon>Streptophyta</taxon>
        <taxon>Embryophyta</taxon>
        <taxon>Tracheophyta</taxon>
        <taxon>Spermatophyta</taxon>
        <taxon>Magnoliopsida</taxon>
        <taxon>eudicotyledons</taxon>
        <taxon>Gunneridae</taxon>
        <taxon>Pentapetalae</taxon>
        <taxon>asterids</taxon>
        <taxon>campanulids</taxon>
        <taxon>Asterales</taxon>
        <taxon>Asteraceae</taxon>
        <taxon>Asteroideae</taxon>
        <taxon>Heliantheae alliance</taxon>
        <taxon>Heliantheae</taxon>
        <taxon>Helianthus</taxon>
    </lineage>
</organism>
<evidence type="ECO:0000256" key="3">
    <source>
        <dbReference type="PROSITE-ProRule" id="PRU01191"/>
    </source>
</evidence>
<dbReference type="PANTHER" id="PTHR31636">
    <property type="entry name" value="OSJNBA0084A10.13 PROTEIN-RELATED"/>
    <property type="match status" value="1"/>
</dbReference>
<comment type="similarity">
    <text evidence="3">Belongs to the GRAS family.</text>
</comment>
<dbReference type="InterPro" id="IPR005202">
    <property type="entry name" value="TF_GRAS"/>
</dbReference>
<dbReference type="PROSITE" id="PS50985">
    <property type="entry name" value="GRAS"/>
    <property type="match status" value="1"/>
</dbReference>
<dbReference type="Gramene" id="mRNA:HanXRQr2_Chr08g0354991">
    <property type="protein sequence ID" value="CDS:HanXRQr2_Chr08g0354991.1"/>
    <property type="gene ID" value="HanXRQr2_Chr08g0354991"/>
</dbReference>
<dbReference type="EMBL" id="MNCJ02000323">
    <property type="protein sequence ID" value="KAF5796711.1"/>
    <property type="molecule type" value="Genomic_DNA"/>
</dbReference>
<gene>
    <name evidence="6" type="ORF">HannXRQ_Chr08g0235111</name>
    <name evidence="5" type="ORF">HanXRQr2_Chr08g0354991</name>
</gene>
<evidence type="ECO:0000256" key="1">
    <source>
        <dbReference type="ARBA" id="ARBA00023015"/>
    </source>
</evidence>
<keyword evidence="2" id="KW-0804">Transcription</keyword>
<name>A0A251U862_HELAN</name>
<reference evidence="5 7" key="1">
    <citation type="journal article" date="2017" name="Nature">
        <title>The sunflower genome provides insights into oil metabolism, flowering and Asterid evolution.</title>
        <authorList>
            <person name="Badouin H."/>
            <person name="Gouzy J."/>
            <person name="Grassa C.J."/>
            <person name="Murat F."/>
            <person name="Staton S.E."/>
            <person name="Cottret L."/>
            <person name="Lelandais-Briere C."/>
            <person name="Owens G.L."/>
            <person name="Carrere S."/>
            <person name="Mayjonade B."/>
            <person name="Legrand L."/>
            <person name="Gill N."/>
            <person name="Kane N.C."/>
            <person name="Bowers J.E."/>
            <person name="Hubner S."/>
            <person name="Bellec A."/>
            <person name="Berard A."/>
            <person name="Berges H."/>
            <person name="Blanchet N."/>
            <person name="Boniface M.C."/>
            <person name="Brunel D."/>
            <person name="Catrice O."/>
            <person name="Chaidir N."/>
            <person name="Claudel C."/>
            <person name="Donnadieu C."/>
            <person name="Faraut T."/>
            <person name="Fievet G."/>
            <person name="Helmstetter N."/>
            <person name="King M."/>
            <person name="Knapp S.J."/>
            <person name="Lai Z."/>
            <person name="Le Paslier M.C."/>
            <person name="Lippi Y."/>
            <person name="Lorenzon L."/>
            <person name="Mandel J.R."/>
            <person name="Marage G."/>
            <person name="Marchand G."/>
            <person name="Marquand E."/>
            <person name="Bret-Mestries E."/>
            <person name="Morien E."/>
            <person name="Nambeesan S."/>
            <person name="Nguyen T."/>
            <person name="Pegot-Espagnet P."/>
            <person name="Pouilly N."/>
            <person name="Raftis F."/>
            <person name="Sallet E."/>
            <person name="Schiex T."/>
            <person name="Thomas J."/>
            <person name="Vandecasteele C."/>
            <person name="Vares D."/>
            <person name="Vear F."/>
            <person name="Vautrin S."/>
            <person name="Crespi M."/>
            <person name="Mangin B."/>
            <person name="Burke J.M."/>
            <person name="Salse J."/>
            <person name="Munos S."/>
            <person name="Vincourt P."/>
            <person name="Rieseberg L.H."/>
            <person name="Langlade N.B."/>
        </authorList>
    </citation>
    <scope>NUCLEOTIDE SEQUENCE [LARGE SCALE GENOMIC DNA]</scope>
    <source>
        <strain evidence="7">cv. SF193</strain>
        <tissue evidence="5">Leaves</tissue>
    </source>
</reference>
<keyword evidence="4" id="KW-0175">Coiled coil</keyword>
<sequence length="115" mass="12792">MQGLQWPGLFHILASRPRKIKSLRITGVGSSIELLNATGRRLHDFSNSLGLPFEFVPLEGKIGNICSDLNNISSDLNNLHNNMNNLNNMSIDLNNMNNNLMNKLGVRSDEPVVVH</sequence>
<dbReference type="Pfam" id="PF03514">
    <property type="entry name" value="GRAS"/>
    <property type="match status" value="1"/>
</dbReference>
<reference evidence="5" key="3">
    <citation type="submission" date="2020-06" db="EMBL/GenBank/DDBJ databases">
        <title>Helianthus annuus Genome sequencing and assembly Release 2.</title>
        <authorList>
            <person name="Gouzy J."/>
            <person name="Langlade N."/>
            <person name="Munos S."/>
        </authorList>
    </citation>
    <scope>NUCLEOTIDE SEQUENCE</scope>
    <source>
        <tissue evidence="5">Leaves</tissue>
    </source>
</reference>
<dbReference type="STRING" id="4232.A0A251U862"/>
<feature type="coiled-coil region" evidence="4">
    <location>
        <begin position="69"/>
        <end position="103"/>
    </location>
</feature>
<keyword evidence="1" id="KW-0805">Transcription regulation</keyword>
<protein>
    <submittedName>
        <fullName evidence="6">Putative transcription factor GRAS</fullName>
    </submittedName>
    <submittedName>
        <fullName evidence="5">Transcription factor GRAS family</fullName>
    </submittedName>
</protein>
<dbReference type="InParanoid" id="A0A251U862"/>
<evidence type="ECO:0000313" key="5">
    <source>
        <dbReference type="EMBL" id="KAF5796711.1"/>
    </source>
</evidence>
<reference evidence="6" key="2">
    <citation type="submission" date="2017-02" db="EMBL/GenBank/DDBJ databases">
        <title>Sunflower complete genome.</title>
        <authorList>
            <person name="Langlade N."/>
            <person name="Munos S."/>
        </authorList>
    </citation>
    <scope>NUCLEOTIDE SEQUENCE [LARGE SCALE GENOMIC DNA]</scope>
    <source>
        <tissue evidence="6">Leaves</tissue>
    </source>
</reference>
<accession>A0A251U862</accession>
<evidence type="ECO:0000313" key="7">
    <source>
        <dbReference type="Proteomes" id="UP000215914"/>
    </source>
</evidence>